<feature type="compositionally biased region" description="Low complexity" evidence="1">
    <location>
        <begin position="65"/>
        <end position="89"/>
    </location>
</feature>
<reference evidence="2" key="1">
    <citation type="journal article" date="2022" name="bioRxiv">
        <title>Sequencing and chromosome-scale assembly of the giantPleurodeles waltlgenome.</title>
        <authorList>
            <person name="Brown T."/>
            <person name="Elewa A."/>
            <person name="Iarovenko S."/>
            <person name="Subramanian E."/>
            <person name="Araus A.J."/>
            <person name="Petzold A."/>
            <person name="Susuki M."/>
            <person name="Suzuki K.-i.T."/>
            <person name="Hayashi T."/>
            <person name="Toyoda A."/>
            <person name="Oliveira C."/>
            <person name="Osipova E."/>
            <person name="Leigh N.D."/>
            <person name="Simon A."/>
            <person name="Yun M.H."/>
        </authorList>
    </citation>
    <scope>NUCLEOTIDE SEQUENCE</scope>
    <source>
        <strain evidence="2">20211129_DDA</strain>
        <tissue evidence="2">Liver</tissue>
    </source>
</reference>
<sequence length="196" mass="20218">MALHRPAGVTGRGGGRLRRRGGRKVAPPVRRLCGDSPAPRQASPLESQPQRFQERFQALGPEASPPTRARGVPGAARGPGSPAAAGPSRRTGRSRASLQNPRPGTGQGTWQRGWGGLAPTCMPAVRPPGSRPLRVESFQSQGGRPEPCQPAGTSPPTCPGGAFWEAAEGFRAGALGRSGRSAVNDPSAGSPTETLL</sequence>
<name>A0AAV7WWD3_PLEWA</name>
<proteinExistence type="predicted"/>
<feature type="compositionally biased region" description="Low complexity" evidence="1">
    <location>
        <begin position="102"/>
        <end position="112"/>
    </location>
</feature>
<comment type="caution">
    <text evidence="2">The sequence shown here is derived from an EMBL/GenBank/DDBJ whole genome shotgun (WGS) entry which is preliminary data.</text>
</comment>
<evidence type="ECO:0000256" key="1">
    <source>
        <dbReference type="SAM" id="MobiDB-lite"/>
    </source>
</evidence>
<keyword evidence="3" id="KW-1185">Reference proteome</keyword>
<dbReference type="Proteomes" id="UP001066276">
    <property type="component" value="Chromosome 1_1"/>
</dbReference>
<feature type="region of interest" description="Disordered" evidence="1">
    <location>
        <begin position="1"/>
        <end position="162"/>
    </location>
</feature>
<dbReference type="AlphaFoldDB" id="A0AAV7WWD3"/>
<evidence type="ECO:0000313" key="2">
    <source>
        <dbReference type="EMBL" id="KAJ1217287.1"/>
    </source>
</evidence>
<accession>A0AAV7WWD3</accession>
<feature type="region of interest" description="Disordered" evidence="1">
    <location>
        <begin position="176"/>
        <end position="196"/>
    </location>
</feature>
<gene>
    <name evidence="2" type="ORF">NDU88_004881</name>
</gene>
<evidence type="ECO:0000313" key="3">
    <source>
        <dbReference type="Proteomes" id="UP001066276"/>
    </source>
</evidence>
<feature type="compositionally biased region" description="Polar residues" evidence="1">
    <location>
        <begin position="187"/>
        <end position="196"/>
    </location>
</feature>
<protein>
    <submittedName>
        <fullName evidence="2">Uncharacterized protein</fullName>
    </submittedName>
</protein>
<organism evidence="2 3">
    <name type="scientific">Pleurodeles waltl</name>
    <name type="common">Iberian ribbed newt</name>
    <dbReference type="NCBI Taxonomy" id="8319"/>
    <lineage>
        <taxon>Eukaryota</taxon>
        <taxon>Metazoa</taxon>
        <taxon>Chordata</taxon>
        <taxon>Craniata</taxon>
        <taxon>Vertebrata</taxon>
        <taxon>Euteleostomi</taxon>
        <taxon>Amphibia</taxon>
        <taxon>Batrachia</taxon>
        <taxon>Caudata</taxon>
        <taxon>Salamandroidea</taxon>
        <taxon>Salamandridae</taxon>
        <taxon>Pleurodelinae</taxon>
        <taxon>Pleurodeles</taxon>
    </lineage>
</organism>
<dbReference type="EMBL" id="JANPWB010000001">
    <property type="protein sequence ID" value="KAJ1217287.1"/>
    <property type="molecule type" value="Genomic_DNA"/>
</dbReference>